<dbReference type="Pfam" id="PF01614">
    <property type="entry name" value="IclR_C"/>
    <property type="match status" value="1"/>
</dbReference>
<protein>
    <submittedName>
        <fullName evidence="2">IclR family transcriptional regulator C-terminal domain-containing protein</fullName>
    </submittedName>
</protein>
<sequence length="101" mass="10640">MLAAMGQRGELYDQIRANGFHVTVGEAKKASASIAVPVFGSRWRVVGALCIGAPADANVAASLAKLAPRLKRAAESLSASLSYDDDSAVQRVTMARSTWHP</sequence>
<dbReference type="PROSITE" id="PS51078">
    <property type="entry name" value="ICLR_ED"/>
    <property type="match status" value="1"/>
</dbReference>
<comment type="caution">
    <text evidence="2">The sequence shown here is derived from an EMBL/GenBank/DDBJ whole genome shotgun (WGS) entry which is preliminary data.</text>
</comment>
<dbReference type="InterPro" id="IPR029016">
    <property type="entry name" value="GAF-like_dom_sf"/>
</dbReference>
<gene>
    <name evidence="2" type="ORF">WKW80_28320</name>
</gene>
<evidence type="ECO:0000259" key="1">
    <source>
        <dbReference type="PROSITE" id="PS51078"/>
    </source>
</evidence>
<keyword evidence="3" id="KW-1185">Reference proteome</keyword>
<organism evidence="2 3">
    <name type="scientific">Variovorax humicola</name>
    <dbReference type="NCBI Taxonomy" id="1769758"/>
    <lineage>
        <taxon>Bacteria</taxon>
        <taxon>Pseudomonadati</taxon>
        <taxon>Pseudomonadota</taxon>
        <taxon>Betaproteobacteria</taxon>
        <taxon>Burkholderiales</taxon>
        <taxon>Comamonadaceae</taxon>
        <taxon>Variovorax</taxon>
    </lineage>
</organism>
<name>A0ABU8W940_9BURK</name>
<proteinExistence type="predicted"/>
<feature type="domain" description="IclR-ED" evidence="1">
    <location>
        <begin position="1"/>
        <end position="83"/>
    </location>
</feature>
<dbReference type="RefSeq" id="WP_340366926.1">
    <property type="nucleotide sequence ID" value="NZ_JBBKZV010000027.1"/>
</dbReference>
<dbReference type="EMBL" id="JBBKZV010000027">
    <property type="protein sequence ID" value="MEJ8825892.1"/>
    <property type="molecule type" value="Genomic_DNA"/>
</dbReference>
<reference evidence="2 3" key="1">
    <citation type="submission" date="2024-03" db="EMBL/GenBank/DDBJ databases">
        <title>Novel species of the genus Variovorax.</title>
        <authorList>
            <person name="Liu Q."/>
            <person name="Xin Y.-H."/>
        </authorList>
    </citation>
    <scope>NUCLEOTIDE SEQUENCE [LARGE SCALE GENOMIC DNA]</scope>
    <source>
        <strain evidence="2 3">KACC 18501</strain>
    </source>
</reference>
<dbReference type="Gene3D" id="3.30.450.40">
    <property type="match status" value="1"/>
</dbReference>
<evidence type="ECO:0000313" key="2">
    <source>
        <dbReference type="EMBL" id="MEJ8825892.1"/>
    </source>
</evidence>
<accession>A0ABU8W940</accession>
<dbReference type="InterPro" id="IPR014757">
    <property type="entry name" value="Tscrpt_reg_IclR_C"/>
</dbReference>
<dbReference type="Proteomes" id="UP001363010">
    <property type="component" value="Unassembled WGS sequence"/>
</dbReference>
<dbReference type="SUPFAM" id="SSF55781">
    <property type="entry name" value="GAF domain-like"/>
    <property type="match status" value="1"/>
</dbReference>
<evidence type="ECO:0000313" key="3">
    <source>
        <dbReference type="Proteomes" id="UP001363010"/>
    </source>
</evidence>